<evidence type="ECO:0000259" key="2">
    <source>
        <dbReference type="Pfam" id="PF20151"/>
    </source>
</evidence>
<proteinExistence type="predicted"/>
<name>A0A165ARQ6_EXIGL</name>
<keyword evidence="4" id="KW-1185">Reference proteome</keyword>
<feature type="transmembrane region" description="Helical" evidence="1">
    <location>
        <begin position="229"/>
        <end position="247"/>
    </location>
</feature>
<dbReference type="InterPro" id="IPR045340">
    <property type="entry name" value="DUF6533"/>
</dbReference>
<feature type="domain" description="DUF6533" evidence="2">
    <location>
        <begin position="39"/>
        <end position="82"/>
    </location>
</feature>
<gene>
    <name evidence="3" type="ORF">EXIGLDRAFT_782474</name>
</gene>
<evidence type="ECO:0000256" key="1">
    <source>
        <dbReference type="SAM" id="Phobius"/>
    </source>
</evidence>
<feature type="transmembrane region" description="Helical" evidence="1">
    <location>
        <begin position="106"/>
        <end position="125"/>
    </location>
</feature>
<organism evidence="3 4">
    <name type="scientific">Exidia glandulosa HHB12029</name>
    <dbReference type="NCBI Taxonomy" id="1314781"/>
    <lineage>
        <taxon>Eukaryota</taxon>
        <taxon>Fungi</taxon>
        <taxon>Dikarya</taxon>
        <taxon>Basidiomycota</taxon>
        <taxon>Agaricomycotina</taxon>
        <taxon>Agaricomycetes</taxon>
        <taxon>Auriculariales</taxon>
        <taxon>Exidiaceae</taxon>
        <taxon>Exidia</taxon>
    </lineage>
</organism>
<evidence type="ECO:0000313" key="4">
    <source>
        <dbReference type="Proteomes" id="UP000077266"/>
    </source>
</evidence>
<dbReference type="Proteomes" id="UP000077266">
    <property type="component" value="Unassembled WGS sequence"/>
</dbReference>
<dbReference type="InParanoid" id="A0A165ARQ6"/>
<sequence length="260" mass="29074">MATATYLTGGTPTASGYLQGTYSLVALCKPCLKSIPARAVACAAWFVYDWALSLDHEVEYIWKRKWSFAKSLYIIIRVSAFLILAAEVVLDVFLENLSSSYVLREWTLASMTAAIVFETDIVLQFRVWIMFQKSRRVLFTNLALYFVNIVATVICFMLFLDGGPFEPAPSYIQGACYGFRTKALGATLAVPLCYEVYLTLFAVYKLVSDYRLNSHIRGSSLMSTLVRDSVVYFVLIVIVMVLNIIFWDATAVTPGASSVK</sequence>
<dbReference type="AlphaFoldDB" id="A0A165ARQ6"/>
<dbReference type="Pfam" id="PF20151">
    <property type="entry name" value="DUF6533"/>
    <property type="match status" value="1"/>
</dbReference>
<feature type="transmembrane region" description="Helical" evidence="1">
    <location>
        <begin position="137"/>
        <end position="160"/>
    </location>
</feature>
<keyword evidence="1" id="KW-0812">Transmembrane</keyword>
<protein>
    <recommendedName>
        <fullName evidence="2">DUF6533 domain-containing protein</fullName>
    </recommendedName>
</protein>
<reference evidence="3 4" key="1">
    <citation type="journal article" date="2016" name="Mol. Biol. Evol.">
        <title>Comparative Genomics of Early-Diverging Mushroom-Forming Fungi Provides Insights into the Origins of Lignocellulose Decay Capabilities.</title>
        <authorList>
            <person name="Nagy L.G."/>
            <person name="Riley R."/>
            <person name="Tritt A."/>
            <person name="Adam C."/>
            <person name="Daum C."/>
            <person name="Floudas D."/>
            <person name="Sun H."/>
            <person name="Yadav J.S."/>
            <person name="Pangilinan J."/>
            <person name="Larsson K.H."/>
            <person name="Matsuura K."/>
            <person name="Barry K."/>
            <person name="Labutti K."/>
            <person name="Kuo R."/>
            <person name="Ohm R.A."/>
            <person name="Bhattacharya S.S."/>
            <person name="Shirouzu T."/>
            <person name="Yoshinaga Y."/>
            <person name="Martin F.M."/>
            <person name="Grigoriev I.V."/>
            <person name="Hibbett D.S."/>
        </authorList>
    </citation>
    <scope>NUCLEOTIDE SEQUENCE [LARGE SCALE GENOMIC DNA]</scope>
    <source>
        <strain evidence="3 4">HHB12029</strain>
    </source>
</reference>
<accession>A0A165ARQ6</accession>
<dbReference type="EMBL" id="KV426634">
    <property type="protein sequence ID" value="KZV79341.1"/>
    <property type="molecule type" value="Genomic_DNA"/>
</dbReference>
<keyword evidence="1" id="KW-1133">Transmembrane helix</keyword>
<feature type="transmembrane region" description="Helical" evidence="1">
    <location>
        <begin position="188"/>
        <end position="208"/>
    </location>
</feature>
<feature type="transmembrane region" description="Helical" evidence="1">
    <location>
        <begin position="72"/>
        <end position="94"/>
    </location>
</feature>
<evidence type="ECO:0000313" key="3">
    <source>
        <dbReference type="EMBL" id="KZV79341.1"/>
    </source>
</evidence>
<dbReference type="OrthoDB" id="2638860at2759"/>
<keyword evidence="1" id="KW-0472">Membrane</keyword>